<dbReference type="KEGG" id="hmi:soil367_13925"/>
<sequence length="299" mass="33790">MTVREYEGHRIEIKRGDKVLFPDTEYSKRDLVDYYSRVAPWILPHTTGRPLTLKRYPDGIGKAGFFQKEAPAAYPEWIERIPVHTSKGEQPMLNADSVGALAFVANQGTVELHVGLSKYPDLDFPDQLIFDLDPQDGDFSKVQQAARDTHTLCEELGLPAFLKTTGSKGLHVVIPIEPEYSFDVVRNFARNFAQILVDRYPDRYTLEHRINKRGNKLYLDVLRNGTAQTAIAPYSVRALPGAPVATPLGWDELGGKNMRSDKYNLGNILRRLGQKDDPWQSFHSDAVRLSHVMNEVGKN</sequence>
<evidence type="ECO:0000259" key="1">
    <source>
        <dbReference type="Pfam" id="PF21686"/>
    </source>
</evidence>
<dbReference type="InterPro" id="IPR052171">
    <property type="entry name" value="NHEJ_LigD"/>
</dbReference>
<dbReference type="EMBL" id="CP031093">
    <property type="protein sequence ID" value="QCF26942.1"/>
    <property type="molecule type" value="Genomic_DNA"/>
</dbReference>
<dbReference type="Proteomes" id="UP000298049">
    <property type="component" value="Chromosome"/>
</dbReference>
<evidence type="ECO:0000313" key="3">
    <source>
        <dbReference type="Proteomes" id="UP000298049"/>
    </source>
</evidence>
<evidence type="ECO:0000313" key="2">
    <source>
        <dbReference type="EMBL" id="QCF26942.1"/>
    </source>
</evidence>
<feature type="domain" description="DNA ligase D polymerase" evidence="1">
    <location>
        <begin position="28"/>
        <end position="279"/>
    </location>
</feature>
<name>A0A4P7XKS2_9ALTE</name>
<protein>
    <submittedName>
        <fullName evidence="2">ATP-dependent DNA ligase</fullName>
    </submittedName>
</protein>
<dbReference type="OrthoDB" id="9802472at2"/>
<dbReference type="CDD" id="cd04861">
    <property type="entry name" value="LigD_Pol_like"/>
    <property type="match status" value="1"/>
</dbReference>
<organism evidence="2 3">
    <name type="scientific">Hydrocarboniclastica marina</name>
    <dbReference type="NCBI Taxonomy" id="2259620"/>
    <lineage>
        <taxon>Bacteria</taxon>
        <taxon>Pseudomonadati</taxon>
        <taxon>Pseudomonadota</taxon>
        <taxon>Gammaproteobacteria</taxon>
        <taxon>Alteromonadales</taxon>
        <taxon>Alteromonadaceae</taxon>
        <taxon>Hydrocarboniclastica</taxon>
    </lineage>
</organism>
<dbReference type="AlphaFoldDB" id="A0A4P7XKS2"/>
<dbReference type="NCBIfam" id="TIGR02778">
    <property type="entry name" value="ligD_pol"/>
    <property type="match status" value="1"/>
</dbReference>
<proteinExistence type="predicted"/>
<dbReference type="PANTHER" id="PTHR42705:SF2">
    <property type="entry name" value="BIFUNCTIONAL NON-HOMOLOGOUS END JOINING PROTEIN LIGD"/>
    <property type="match status" value="1"/>
</dbReference>
<dbReference type="Gene3D" id="3.90.920.10">
    <property type="entry name" value="DNA primase, PRIM domain"/>
    <property type="match status" value="1"/>
</dbReference>
<dbReference type="RefSeq" id="WP_136549649.1">
    <property type="nucleotide sequence ID" value="NZ_CP031093.1"/>
</dbReference>
<dbReference type="InterPro" id="IPR014145">
    <property type="entry name" value="LigD_pol_dom"/>
</dbReference>
<dbReference type="GO" id="GO:0016874">
    <property type="term" value="F:ligase activity"/>
    <property type="evidence" value="ECO:0007669"/>
    <property type="project" value="UniProtKB-KW"/>
</dbReference>
<accession>A0A4P7XKS2</accession>
<keyword evidence="3" id="KW-1185">Reference proteome</keyword>
<keyword evidence="2" id="KW-0436">Ligase</keyword>
<dbReference type="Pfam" id="PF21686">
    <property type="entry name" value="LigD_Prim-Pol"/>
    <property type="match status" value="1"/>
</dbReference>
<gene>
    <name evidence="2" type="ORF">soil367_13925</name>
</gene>
<dbReference type="PANTHER" id="PTHR42705">
    <property type="entry name" value="BIFUNCTIONAL NON-HOMOLOGOUS END JOINING PROTEIN LIGD"/>
    <property type="match status" value="1"/>
</dbReference>
<reference evidence="2 3" key="1">
    <citation type="submission" date="2018-07" db="EMBL/GenBank/DDBJ databases">
        <title>Marsedoiliclastica nanhaica gen. nov. sp. nov., a novel marine hydrocarbonoclastic bacterium isolated from an in-situ enriched hydrocarbon-degrading consortium in deep-sea sediment.</title>
        <authorList>
            <person name="Dong C."/>
            <person name="Ma T."/>
            <person name="Liu R."/>
            <person name="Shao Z."/>
        </authorList>
    </citation>
    <scope>NUCLEOTIDE SEQUENCE [LARGE SCALE GENOMIC DNA]</scope>
    <source>
        <strain evidence="3">soil36-7</strain>
    </source>
</reference>